<keyword evidence="1" id="KW-0418">Kinase</keyword>
<dbReference type="PANTHER" id="PTHR41930">
    <property type="entry name" value="UPF0200 PROTEIN MJ1399"/>
    <property type="match status" value="1"/>
</dbReference>
<dbReference type="Proteomes" id="UP000001304">
    <property type="component" value="Chromosome"/>
</dbReference>
<dbReference type="AlphaFoldDB" id="E0SP39"/>
<dbReference type="KEGG" id="iag:Igag_0004"/>
<keyword evidence="1" id="KW-0808">Transferase</keyword>
<keyword evidence="2" id="KW-1185">Reference proteome</keyword>
<gene>
    <name evidence="1" type="ordered locus">Igag_0004</name>
</gene>
<evidence type="ECO:0000313" key="1">
    <source>
        <dbReference type="EMBL" id="ADM26857.1"/>
    </source>
</evidence>
<dbReference type="PANTHER" id="PTHR41930:SF1">
    <property type="entry name" value="DEPHOSPHO-COA KINASE"/>
    <property type="match status" value="1"/>
</dbReference>
<reference evidence="1 2" key="1">
    <citation type="journal article" date="2010" name="Stand. Genomic Sci.">
        <title>Complete genome sequence of Ignisphaera aggregans type strain (AQ1.S1).</title>
        <authorList>
            <person name="Goker M."/>
            <person name="Held B."/>
            <person name="Lapidus A."/>
            <person name="Nolan M."/>
            <person name="Spring S."/>
            <person name="Yasawong M."/>
            <person name="Lucas S."/>
            <person name="Glavina Del Rio T."/>
            <person name="Tice H."/>
            <person name="Cheng J.F."/>
            <person name="Goodwin L."/>
            <person name="Tapia R."/>
            <person name="Pitluck S."/>
            <person name="Liolios K."/>
            <person name="Ivanova N."/>
            <person name="Mavromatis K."/>
            <person name="Mikhailova N."/>
            <person name="Pati A."/>
            <person name="Chen A."/>
            <person name="Palaniappan K."/>
            <person name="Brambilla E."/>
            <person name="Land M."/>
            <person name="Hauser L."/>
            <person name="Chang Y.J."/>
            <person name="Jeffries C.D."/>
            <person name="Brettin T."/>
            <person name="Detter J.C."/>
            <person name="Han C."/>
            <person name="Rohde M."/>
            <person name="Sikorski J."/>
            <person name="Woyke T."/>
            <person name="Bristow J."/>
            <person name="Eisen J.A."/>
            <person name="Markowitz V."/>
            <person name="Hugenholtz P."/>
            <person name="Kyrpides N.C."/>
            <person name="Klenk H.P."/>
        </authorList>
    </citation>
    <scope>NUCLEOTIDE SEQUENCE [LARGE SCALE GENOMIC DNA]</scope>
    <source>
        <strain evidence="2">DSM 17230 / JCM 13409 / AQ1.S1</strain>
    </source>
</reference>
<protein>
    <submittedName>
        <fullName evidence="1">Dephospho-CoA kinase</fullName>
    </submittedName>
</protein>
<dbReference type="Pfam" id="PF13207">
    <property type="entry name" value="AAA_17"/>
    <property type="match status" value="1"/>
</dbReference>
<name>E0SP39_IGNAA</name>
<dbReference type="STRING" id="583356.Igag_0004"/>
<dbReference type="SUPFAM" id="SSF52540">
    <property type="entry name" value="P-loop containing nucleoside triphosphate hydrolases"/>
    <property type="match status" value="1"/>
</dbReference>
<dbReference type="HOGENOM" id="CLU_096329_1_0_2"/>
<dbReference type="GO" id="GO:0016301">
    <property type="term" value="F:kinase activity"/>
    <property type="evidence" value="ECO:0007669"/>
    <property type="project" value="UniProtKB-KW"/>
</dbReference>
<sequence>MGNTCRKALILLAGMPGSGKSIFALKAKEYGFGIVSLGDIIREEAIKRKLVLDSKNMMSIAKELRRTYGKDIVARLALKRILEMLNIHSIVIVDGIRNLEEVEFLKSNIDAELIIVSIHASPKTRFKRLVERGRSDDPKDWESFLNRDYEELSLGLGNVIALSDVIIVNEGSLQEFHQLIENFFDRVIKTWCT</sequence>
<organism evidence="1 2">
    <name type="scientific">Ignisphaera aggregans (strain DSM 17230 / JCM 13409 / AQ1.S1)</name>
    <dbReference type="NCBI Taxonomy" id="583356"/>
    <lineage>
        <taxon>Archaea</taxon>
        <taxon>Thermoproteota</taxon>
        <taxon>Thermoprotei</taxon>
        <taxon>Desulfurococcales</taxon>
        <taxon>Desulfurococcaceae</taxon>
        <taxon>Ignisphaera</taxon>
    </lineage>
</organism>
<dbReference type="EMBL" id="CP002098">
    <property type="protein sequence ID" value="ADM26857.1"/>
    <property type="molecule type" value="Genomic_DNA"/>
</dbReference>
<dbReference type="BioCyc" id="IAGG583356:GHAH-5-MONOMER"/>
<accession>E0SP39</accession>
<proteinExistence type="predicted"/>
<dbReference type="Gene3D" id="3.40.50.300">
    <property type="entry name" value="P-loop containing nucleotide triphosphate hydrolases"/>
    <property type="match status" value="1"/>
</dbReference>
<dbReference type="InterPro" id="IPR027417">
    <property type="entry name" value="P-loop_NTPase"/>
</dbReference>
<evidence type="ECO:0000313" key="2">
    <source>
        <dbReference type="Proteomes" id="UP000001304"/>
    </source>
</evidence>